<feature type="domain" description="Mating-type protein A-alpha/beta 1 N-terminal" evidence="8">
    <location>
        <begin position="377"/>
        <end position="468"/>
    </location>
</feature>
<evidence type="ECO:0000256" key="2">
    <source>
        <dbReference type="ARBA" id="ARBA00023125"/>
    </source>
</evidence>
<dbReference type="GO" id="GO:0006406">
    <property type="term" value="P:mRNA export from nucleus"/>
    <property type="evidence" value="ECO:0007669"/>
    <property type="project" value="TreeGrafter"/>
</dbReference>
<comment type="similarity">
    <text evidence="1">Belongs to the TALE/M-ATYP homeobox family.</text>
</comment>
<dbReference type="InterPro" id="IPR045107">
    <property type="entry name" value="SAC3/GANP/THP3"/>
</dbReference>
<evidence type="ECO:0008006" key="11">
    <source>
        <dbReference type="Google" id="ProtNLM"/>
    </source>
</evidence>
<dbReference type="OrthoDB" id="264795at2759"/>
<dbReference type="Pfam" id="PF12731">
    <property type="entry name" value="Mating_N"/>
    <property type="match status" value="1"/>
</dbReference>
<feature type="domain" description="KN homeodomain" evidence="7">
    <location>
        <begin position="523"/>
        <end position="560"/>
    </location>
</feature>
<keyword evidence="3" id="KW-0371">Homeobox</keyword>
<dbReference type="Gene3D" id="1.25.40.990">
    <property type="match status" value="1"/>
</dbReference>
<evidence type="ECO:0000259" key="8">
    <source>
        <dbReference type="Pfam" id="PF12731"/>
    </source>
</evidence>
<keyword evidence="10" id="KW-1185">Reference proteome</keyword>
<dbReference type="GO" id="GO:0005737">
    <property type="term" value="C:cytoplasm"/>
    <property type="evidence" value="ECO:0007669"/>
    <property type="project" value="TreeGrafter"/>
</dbReference>
<keyword evidence="2" id="KW-0238">DNA-binding</keyword>
<dbReference type="PANTHER" id="PTHR12436">
    <property type="entry name" value="80 KDA MCM3-ASSOCIATED PROTEIN"/>
    <property type="match status" value="1"/>
</dbReference>
<evidence type="ECO:0000313" key="10">
    <source>
        <dbReference type="Proteomes" id="UP000310158"/>
    </source>
</evidence>
<dbReference type="PANTHER" id="PTHR12436:SF3">
    <property type="entry name" value="GERMINAL-CENTER ASSOCIATED NUCLEAR PROTEIN"/>
    <property type="match status" value="1"/>
</dbReference>
<dbReference type="Gene3D" id="1.10.10.60">
    <property type="entry name" value="Homeodomain-like"/>
    <property type="match status" value="1"/>
</dbReference>
<dbReference type="Proteomes" id="UP000310158">
    <property type="component" value="Unassembled WGS sequence"/>
</dbReference>
<evidence type="ECO:0000256" key="1">
    <source>
        <dbReference type="ARBA" id="ARBA00005800"/>
    </source>
</evidence>
<accession>A0A4S4LNV3</accession>
<dbReference type="GO" id="GO:0070390">
    <property type="term" value="C:transcription export complex 2"/>
    <property type="evidence" value="ECO:0007669"/>
    <property type="project" value="TreeGrafter"/>
</dbReference>
<sequence length="978" mass="107547">MAQRSMCNGELQYKKEKTTLDEFVDSETLWSKNGNLENRLLSYLACKVPPLPKLWRAYLKRGRSSTRTNNRPMTSCPGETTSVSDCAVDVPSRKAREVERKNAIAEGKMDDRLVPKRLDEAITMVGTCMDMHPRFERYRREPANNLFEWELIPGRRRVDHERAVKMYSARLETKHCLPTCARLLSSREHWTTFFMIYFDLLPREGFSPTFNFIRDRSRSMRNDFTMQHETGSLAIECHECCARFHILALQFERGRAGFSLTLEEQQLMNIMVFLVVCILKHLFVSDTIEDMENIWGGLEIPQIIDGVSTPVAYTPGTYGSSVLVIGSPATSGSGDEPLLTIKCTHLIGVVLDTTCVSSDELHASKVCTDAVGASPSILQHSMDESSIRKRLHLVEGELISGLIRGPSTLCAFNDAWSVLHRDVERAVRKRLLSDRTLSLVKVVSARVRIIIDAFIRNELESDTLLDDLVDMFDKALTGFGLCDSQQLSSLPPHEQKYQDLWHEANLDDDVPTPVSTSTAAYWWLVDNLKDPYPSSDIKSRLAHACNVSIKDLEIWFSQVRQEIVAVPAGGAVLDTSTSPMENQAVGGFPLGEEIKREVYELRDNGPFTVIDPSSPSPTAALSDHSIEDEEEDTTPPPPVAGRKRRIQTSTSEPPDQLDDTADRPIKRSRRGSFPAQTYSPALSQPLVASPSSSSGLSLALPLSLPQPYPVSISFPLDNAVWAANAPPGDISLTSRKRRLSDIGASEAPKCPRGLLRGPRAHTVSDPLPSGGVNNPVSVDDLIPPASPVSIDVSEGLSLQLDETSLGVLPPILSEPQAQTSSNRIQTSIDEIGALTNSSSSSPIAEPNALVHAPSFPTVPTIPSLPAITSATFPASDYAVLEWASQFQASLPGIGSTTDLGQLNNVLTGPSDTWIPSYIAPYSLLDDLLGSAESSQSNPFITDLSWPVNMDTDRETFEFDVGHANDDHLQAWTTFAAVD</sequence>
<dbReference type="Pfam" id="PF05920">
    <property type="entry name" value="Homeobox_KN"/>
    <property type="match status" value="1"/>
</dbReference>
<evidence type="ECO:0000259" key="7">
    <source>
        <dbReference type="Pfam" id="PF05920"/>
    </source>
</evidence>
<feature type="region of interest" description="Disordered" evidence="5">
    <location>
        <begin position="749"/>
        <end position="772"/>
    </location>
</feature>
<dbReference type="InterPro" id="IPR005062">
    <property type="entry name" value="SAC3/GANP/THP3_conserved"/>
</dbReference>
<comment type="caution">
    <text evidence="9">The sequence shown here is derived from an EMBL/GenBank/DDBJ whole genome shotgun (WGS) entry which is preliminary data.</text>
</comment>
<feature type="region of interest" description="Disordered" evidence="5">
    <location>
        <begin position="63"/>
        <end position="82"/>
    </location>
</feature>
<feature type="compositionally biased region" description="Low complexity" evidence="5">
    <location>
        <begin position="679"/>
        <end position="698"/>
    </location>
</feature>
<protein>
    <recommendedName>
        <fullName evidence="11">Homeobox domain-containing protein</fullName>
    </recommendedName>
</protein>
<organism evidence="9 10">
    <name type="scientific">Bondarzewia mesenterica</name>
    <dbReference type="NCBI Taxonomy" id="1095465"/>
    <lineage>
        <taxon>Eukaryota</taxon>
        <taxon>Fungi</taxon>
        <taxon>Dikarya</taxon>
        <taxon>Basidiomycota</taxon>
        <taxon>Agaricomycotina</taxon>
        <taxon>Agaricomycetes</taxon>
        <taxon>Russulales</taxon>
        <taxon>Bondarzewiaceae</taxon>
        <taxon>Bondarzewia</taxon>
    </lineage>
</organism>
<dbReference type="EMBL" id="SGPL01000342">
    <property type="protein sequence ID" value="THH13577.1"/>
    <property type="molecule type" value="Genomic_DNA"/>
</dbReference>
<reference evidence="9 10" key="1">
    <citation type="submission" date="2019-02" db="EMBL/GenBank/DDBJ databases">
        <title>Genome sequencing of the rare red list fungi Bondarzewia mesenterica.</title>
        <authorList>
            <person name="Buettner E."/>
            <person name="Kellner H."/>
        </authorList>
    </citation>
    <scope>NUCLEOTIDE SEQUENCE [LARGE SCALE GENOMIC DNA]</scope>
    <source>
        <strain evidence="9 10">DSM 108281</strain>
    </source>
</reference>
<evidence type="ECO:0000259" key="6">
    <source>
        <dbReference type="Pfam" id="PF03399"/>
    </source>
</evidence>
<dbReference type="Pfam" id="PF03399">
    <property type="entry name" value="SAC3_GANP"/>
    <property type="match status" value="1"/>
</dbReference>
<dbReference type="SUPFAM" id="SSF46689">
    <property type="entry name" value="Homeodomain-like"/>
    <property type="match status" value="1"/>
</dbReference>
<keyword evidence="4" id="KW-0539">Nucleus</keyword>
<feature type="domain" description="SAC3/GANP/THP3 conserved" evidence="6">
    <location>
        <begin position="131"/>
        <end position="275"/>
    </location>
</feature>
<dbReference type="InterPro" id="IPR009057">
    <property type="entry name" value="Homeodomain-like_sf"/>
</dbReference>
<dbReference type="InterPro" id="IPR001356">
    <property type="entry name" value="HD"/>
</dbReference>
<dbReference type="GO" id="GO:0006355">
    <property type="term" value="P:regulation of DNA-templated transcription"/>
    <property type="evidence" value="ECO:0007669"/>
    <property type="project" value="InterPro"/>
</dbReference>
<dbReference type="CDD" id="cd00086">
    <property type="entry name" value="homeodomain"/>
    <property type="match status" value="1"/>
</dbReference>
<gene>
    <name evidence="9" type="ORF">EW146_g6648</name>
</gene>
<dbReference type="InterPro" id="IPR008422">
    <property type="entry name" value="KN_HD"/>
</dbReference>
<proteinExistence type="inferred from homology"/>
<evidence type="ECO:0000256" key="3">
    <source>
        <dbReference type="ARBA" id="ARBA00023155"/>
    </source>
</evidence>
<feature type="compositionally biased region" description="Polar residues" evidence="5">
    <location>
        <begin position="65"/>
        <end position="82"/>
    </location>
</feature>
<dbReference type="GO" id="GO:0003677">
    <property type="term" value="F:DNA binding"/>
    <property type="evidence" value="ECO:0007669"/>
    <property type="project" value="UniProtKB-KW"/>
</dbReference>
<dbReference type="AlphaFoldDB" id="A0A4S4LNV3"/>
<dbReference type="InterPro" id="IPR024333">
    <property type="entry name" value="Mating-type_A-alpha/beta_1_N"/>
</dbReference>
<evidence type="ECO:0000313" key="9">
    <source>
        <dbReference type="EMBL" id="THH13577.1"/>
    </source>
</evidence>
<evidence type="ECO:0000256" key="5">
    <source>
        <dbReference type="SAM" id="MobiDB-lite"/>
    </source>
</evidence>
<name>A0A4S4LNV3_9AGAM</name>
<evidence type="ECO:0000256" key="4">
    <source>
        <dbReference type="ARBA" id="ARBA00023242"/>
    </source>
</evidence>
<feature type="region of interest" description="Disordered" evidence="5">
    <location>
        <begin position="605"/>
        <end position="698"/>
    </location>
</feature>